<proteinExistence type="predicted"/>
<keyword evidence="2" id="KW-1185">Reference proteome</keyword>
<dbReference type="AlphaFoldDB" id="A0A183TBZ0"/>
<organism evidence="3">
    <name type="scientific">Schistocephalus solidus</name>
    <name type="common">Tapeworm</name>
    <dbReference type="NCBI Taxonomy" id="70667"/>
    <lineage>
        <taxon>Eukaryota</taxon>
        <taxon>Metazoa</taxon>
        <taxon>Spiralia</taxon>
        <taxon>Lophotrochozoa</taxon>
        <taxon>Platyhelminthes</taxon>
        <taxon>Cestoda</taxon>
        <taxon>Eucestoda</taxon>
        <taxon>Diphyllobothriidea</taxon>
        <taxon>Diphyllobothriidae</taxon>
        <taxon>Schistocephalus</taxon>
    </lineage>
</organism>
<dbReference type="EMBL" id="UYSU01038552">
    <property type="protein sequence ID" value="VDM00374.1"/>
    <property type="molecule type" value="Genomic_DNA"/>
</dbReference>
<reference evidence="1 2" key="2">
    <citation type="submission" date="2018-11" db="EMBL/GenBank/DDBJ databases">
        <authorList>
            <consortium name="Pathogen Informatics"/>
        </authorList>
    </citation>
    <scope>NUCLEOTIDE SEQUENCE [LARGE SCALE GENOMIC DNA]</scope>
    <source>
        <strain evidence="1 2">NST_G2</strain>
    </source>
</reference>
<evidence type="ECO:0000313" key="3">
    <source>
        <dbReference type="WBParaSite" id="SSLN_0001452401-mRNA-1"/>
    </source>
</evidence>
<sequence>MGVCVLRNCAEHRLLMTKTFFHLPTRRWQLLDYVLVQRRDRQDVLVTKVIRDSDGWTEHSLVISKMRLQLKPGRRPQVIQSTTLDVHGRARRHHKDWIEDHDADISNRLAEKNQLHKAYMDLQTNATIAAFFKCHRLVQQRLREMQDIWMVRKAEKIQEYADHNEMKNQTVEAQ</sequence>
<protein>
    <submittedName>
        <fullName evidence="3">CACTA en-spm transposon protein</fullName>
    </submittedName>
</protein>
<dbReference type="Proteomes" id="UP000275846">
    <property type="component" value="Unassembled WGS sequence"/>
</dbReference>
<gene>
    <name evidence="1" type="ORF">SSLN_LOCUS13988</name>
</gene>
<name>A0A183TBZ0_SCHSO</name>
<evidence type="ECO:0000313" key="1">
    <source>
        <dbReference type="EMBL" id="VDM00374.1"/>
    </source>
</evidence>
<reference evidence="3" key="1">
    <citation type="submission" date="2016-06" db="UniProtKB">
        <authorList>
            <consortium name="WormBaseParasite"/>
        </authorList>
    </citation>
    <scope>IDENTIFICATION</scope>
</reference>
<dbReference type="WBParaSite" id="SSLN_0001452401-mRNA-1">
    <property type="protein sequence ID" value="SSLN_0001452401-mRNA-1"/>
    <property type="gene ID" value="SSLN_0001452401"/>
</dbReference>
<dbReference type="OrthoDB" id="6144240at2759"/>
<evidence type="ECO:0000313" key="2">
    <source>
        <dbReference type="Proteomes" id="UP000275846"/>
    </source>
</evidence>
<accession>A0A183TBZ0</accession>